<sequence>MDSGKTTIDLFGDCVTLPSGRRGRPSHQWSKSNADKVIMGLALGYKAEEIAQGLHISLPTLRKYYFSELRAASMQRTRFELWRAKVLADEANKGNVGALKELGKIMEKRDRLAAEQALKDQPADAAAEPIGKKEAARRAAAEKAISDPDLTPGVYRTH</sequence>
<dbReference type="RefSeq" id="WP_119001333.1">
    <property type="nucleotide sequence ID" value="NZ_QWGP01000038.1"/>
</dbReference>
<dbReference type="Proteomes" id="UP000266305">
    <property type="component" value="Unassembled WGS sequence"/>
</dbReference>
<evidence type="ECO:0000256" key="1">
    <source>
        <dbReference type="SAM" id="MobiDB-lite"/>
    </source>
</evidence>
<evidence type="ECO:0008006" key="4">
    <source>
        <dbReference type="Google" id="ProtNLM"/>
    </source>
</evidence>
<name>A0AAX1UFF3_CERSP</name>
<accession>A0AAX1UFF3</accession>
<evidence type="ECO:0000313" key="3">
    <source>
        <dbReference type="Proteomes" id="UP000266305"/>
    </source>
</evidence>
<comment type="caution">
    <text evidence="2">The sequence shown here is derived from an EMBL/GenBank/DDBJ whole genome shotgun (WGS) entry which is preliminary data.</text>
</comment>
<proteinExistence type="predicted"/>
<feature type="region of interest" description="Disordered" evidence="1">
    <location>
        <begin position="116"/>
        <end position="158"/>
    </location>
</feature>
<protein>
    <recommendedName>
        <fullName evidence="4">Resolvase HTH domain-containing protein</fullName>
    </recommendedName>
</protein>
<dbReference type="EMBL" id="QWGP01000038">
    <property type="protein sequence ID" value="RHZ91141.1"/>
    <property type="molecule type" value="Genomic_DNA"/>
</dbReference>
<feature type="compositionally biased region" description="Basic and acidic residues" evidence="1">
    <location>
        <begin position="130"/>
        <end position="146"/>
    </location>
</feature>
<dbReference type="AlphaFoldDB" id="A0AAX1UFF3"/>
<reference evidence="2 3" key="1">
    <citation type="submission" date="2018-08" db="EMBL/GenBank/DDBJ databases">
        <title>Draft genome sequence of Rhodobacter sphaeroides FY.</title>
        <authorList>
            <person name="Rayyan A."/>
            <person name="Meyer T.E."/>
            <person name="Kyndt J.A."/>
        </authorList>
    </citation>
    <scope>NUCLEOTIDE SEQUENCE [LARGE SCALE GENOMIC DNA]</scope>
    <source>
        <strain evidence="2 3">FY</strain>
    </source>
</reference>
<evidence type="ECO:0000313" key="2">
    <source>
        <dbReference type="EMBL" id="RHZ91141.1"/>
    </source>
</evidence>
<organism evidence="2 3">
    <name type="scientific">Cereibacter sphaeroides</name>
    <name type="common">Rhodobacter sphaeroides</name>
    <dbReference type="NCBI Taxonomy" id="1063"/>
    <lineage>
        <taxon>Bacteria</taxon>
        <taxon>Pseudomonadati</taxon>
        <taxon>Pseudomonadota</taxon>
        <taxon>Alphaproteobacteria</taxon>
        <taxon>Rhodobacterales</taxon>
        <taxon>Paracoccaceae</taxon>
        <taxon>Cereibacter</taxon>
    </lineage>
</organism>
<gene>
    <name evidence="2" type="ORF">D1114_20940</name>
</gene>